<keyword evidence="2" id="KW-1003">Cell membrane</keyword>
<dbReference type="PANTHER" id="PTHR24249">
    <property type="entry name" value="HISTAMINE RECEPTOR-RELATED G-PROTEIN COUPLED RECEPTOR"/>
    <property type="match status" value="1"/>
</dbReference>
<keyword evidence="6 9" id="KW-0472">Membrane</keyword>
<accession>A0A915KQH0</accession>
<sequence>MDRNLFPYAIKHLNEALNQTVENFTSIKASDRSAQLATFILYKAIAYRMVTVEIGEAFGVAFLILGIIAIFLNVVVLLVITARQQCTCSNVFYLLLINFAIIDCIKGFCLLINAFRTIEPAQNANSGMIAGYKLDQIITLILRFCNLKTVLNLIILTLNELLFIRFPLRYNDIVTRKTAICSISFNWIICFILTVISTLFRAKTQYVFVRLDHNDTNFSHNFTLKRLEEWQQSQEMRIHYIISFILTGFCVVCLIVVTISYASFFRVVNSIRIKDARLAQSANRRPSEISICSSLLPNENVLRPKTNRKAVPGVQQREINAYENQELVILDDRRLKRHLLKRYKYVIVLGLVIFVYMLYLIPYSTIQIIQYVTLSQSRSKQHINLISERKTHVIRWDQGIPFRIGQLYNTLREIFHESIYIRDWPQTQHFFRGSQKNDDQCKNFQSNLKPSTAKEKSASSSSGKRISFAEIELINGCNSSAL</sequence>
<keyword evidence="5" id="KW-0297">G-protein coupled receptor</keyword>
<feature type="transmembrane region" description="Helical" evidence="9">
    <location>
        <begin position="179"/>
        <end position="200"/>
    </location>
</feature>
<feature type="transmembrane region" description="Helical" evidence="9">
    <location>
        <begin position="57"/>
        <end position="80"/>
    </location>
</feature>
<dbReference type="SUPFAM" id="SSF81321">
    <property type="entry name" value="Family A G protein-coupled receptor-like"/>
    <property type="match status" value="1"/>
</dbReference>
<feature type="transmembrane region" description="Helical" evidence="9">
    <location>
        <begin position="136"/>
        <end position="158"/>
    </location>
</feature>
<dbReference type="AlphaFoldDB" id="A0A915KQH0"/>
<keyword evidence="4 9" id="KW-1133">Transmembrane helix</keyword>
<evidence type="ECO:0000256" key="9">
    <source>
        <dbReference type="SAM" id="Phobius"/>
    </source>
</evidence>
<feature type="transmembrane region" description="Helical" evidence="9">
    <location>
        <begin position="92"/>
        <end position="116"/>
    </location>
</feature>
<evidence type="ECO:0000256" key="6">
    <source>
        <dbReference type="ARBA" id="ARBA00023136"/>
    </source>
</evidence>
<evidence type="ECO:0000256" key="8">
    <source>
        <dbReference type="ARBA" id="ARBA00023224"/>
    </source>
</evidence>
<dbReference type="CDD" id="cd00637">
    <property type="entry name" value="7tm_classA_rhodopsin-like"/>
    <property type="match status" value="1"/>
</dbReference>
<organism evidence="11 12">
    <name type="scientific">Romanomermis culicivorax</name>
    <name type="common">Nematode worm</name>
    <dbReference type="NCBI Taxonomy" id="13658"/>
    <lineage>
        <taxon>Eukaryota</taxon>
        <taxon>Metazoa</taxon>
        <taxon>Ecdysozoa</taxon>
        <taxon>Nematoda</taxon>
        <taxon>Enoplea</taxon>
        <taxon>Dorylaimia</taxon>
        <taxon>Mermithida</taxon>
        <taxon>Mermithoidea</taxon>
        <taxon>Mermithidae</taxon>
        <taxon>Romanomermis</taxon>
    </lineage>
</organism>
<dbReference type="PROSITE" id="PS50262">
    <property type="entry name" value="G_PROTEIN_RECEP_F1_2"/>
    <property type="match status" value="1"/>
</dbReference>
<evidence type="ECO:0000256" key="2">
    <source>
        <dbReference type="ARBA" id="ARBA00022475"/>
    </source>
</evidence>
<keyword evidence="11" id="KW-1185">Reference proteome</keyword>
<evidence type="ECO:0000256" key="4">
    <source>
        <dbReference type="ARBA" id="ARBA00022989"/>
    </source>
</evidence>
<feature type="transmembrane region" description="Helical" evidence="9">
    <location>
        <begin position="238"/>
        <end position="264"/>
    </location>
</feature>
<dbReference type="InterPro" id="IPR017452">
    <property type="entry name" value="GPCR_Rhodpsn_7TM"/>
</dbReference>
<evidence type="ECO:0000256" key="7">
    <source>
        <dbReference type="ARBA" id="ARBA00023170"/>
    </source>
</evidence>
<evidence type="ECO:0000256" key="1">
    <source>
        <dbReference type="ARBA" id="ARBA00004651"/>
    </source>
</evidence>
<dbReference type="Proteomes" id="UP000887565">
    <property type="component" value="Unplaced"/>
</dbReference>
<evidence type="ECO:0000256" key="3">
    <source>
        <dbReference type="ARBA" id="ARBA00022692"/>
    </source>
</evidence>
<feature type="domain" description="G-protein coupled receptors family 1 profile" evidence="10">
    <location>
        <begin position="72"/>
        <end position="416"/>
    </location>
</feature>
<evidence type="ECO:0000313" key="11">
    <source>
        <dbReference type="Proteomes" id="UP000887565"/>
    </source>
</evidence>
<evidence type="ECO:0000256" key="5">
    <source>
        <dbReference type="ARBA" id="ARBA00023040"/>
    </source>
</evidence>
<reference evidence="12" key="1">
    <citation type="submission" date="2022-11" db="UniProtKB">
        <authorList>
            <consortium name="WormBaseParasite"/>
        </authorList>
    </citation>
    <scope>IDENTIFICATION</scope>
</reference>
<dbReference type="InterPro" id="IPR050569">
    <property type="entry name" value="TAAR"/>
</dbReference>
<protein>
    <submittedName>
        <fullName evidence="12">G-protein coupled receptors family 1 profile domain-containing protein</fullName>
    </submittedName>
</protein>
<keyword evidence="3 9" id="KW-0812">Transmembrane</keyword>
<comment type="subcellular location">
    <subcellularLocation>
        <location evidence="1">Cell membrane</location>
        <topology evidence="1">Multi-pass membrane protein</topology>
    </subcellularLocation>
</comment>
<evidence type="ECO:0000259" key="10">
    <source>
        <dbReference type="PROSITE" id="PS50262"/>
    </source>
</evidence>
<dbReference type="WBParaSite" id="nRc.2.0.1.t40330-RA">
    <property type="protein sequence ID" value="nRc.2.0.1.t40330-RA"/>
    <property type="gene ID" value="nRc.2.0.1.g40330"/>
</dbReference>
<evidence type="ECO:0000313" key="12">
    <source>
        <dbReference type="WBParaSite" id="nRc.2.0.1.t40330-RA"/>
    </source>
</evidence>
<proteinExistence type="predicted"/>
<keyword evidence="7" id="KW-0675">Receptor</keyword>
<dbReference type="InterPro" id="IPR000276">
    <property type="entry name" value="GPCR_Rhodpsn"/>
</dbReference>
<dbReference type="GO" id="GO:0004930">
    <property type="term" value="F:G protein-coupled receptor activity"/>
    <property type="evidence" value="ECO:0007669"/>
    <property type="project" value="UniProtKB-KW"/>
</dbReference>
<name>A0A915KQH0_ROMCU</name>
<dbReference type="Pfam" id="PF00001">
    <property type="entry name" value="7tm_1"/>
    <property type="match status" value="1"/>
</dbReference>
<keyword evidence="8" id="KW-0807">Transducer</keyword>
<dbReference type="GO" id="GO:0005886">
    <property type="term" value="C:plasma membrane"/>
    <property type="evidence" value="ECO:0007669"/>
    <property type="project" value="UniProtKB-SubCell"/>
</dbReference>
<feature type="transmembrane region" description="Helical" evidence="9">
    <location>
        <begin position="343"/>
        <end position="361"/>
    </location>
</feature>
<dbReference type="Gene3D" id="1.20.1070.10">
    <property type="entry name" value="Rhodopsin 7-helix transmembrane proteins"/>
    <property type="match status" value="1"/>
</dbReference>